<dbReference type="SUPFAM" id="SSF51695">
    <property type="entry name" value="PLC-like phosphodiesterases"/>
    <property type="match status" value="1"/>
</dbReference>
<evidence type="ECO:0000313" key="4">
    <source>
        <dbReference type="Proteomes" id="UP000242457"/>
    </source>
</evidence>
<dbReference type="Proteomes" id="UP000242457">
    <property type="component" value="Unassembled WGS sequence"/>
</dbReference>
<keyword evidence="4" id="KW-1185">Reference proteome</keyword>
<dbReference type="AlphaFoldDB" id="A0A2A3EC29"/>
<gene>
    <name evidence="3" type="ORF">APICC_00423</name>
</gene>
<dbReference type="GO" id="GO:0008889">
    <property type="term" value="F:glycerophosphodiester phosphodiesterase activity"/>
    <property type="evidence" value="ECO:0007669"/>
    <property type="project" value="TreeGrafter"/>
</dbReference>
<dbReference type="Gene3D" id="3.20.20.190">
    <property type="entry name" value="Phosphatidylinositol (PI) phosphodiesterase"/>
    <property type="match status" value="1"/>
</dbReference>
<name>A0A2A3EC29_APICC</name>
<dbReference type="STRING" id="94128.A0A2A3EC29"/>
<accession>A0A2A3EC29</accession>
<protein>
    <submittedName>
        <fullName evidence="3">Glycerophosphodiester phosphodiesterase</fullName>
    </submittedName>
</protein>
<dbReference type="PANTHER" id="PTHR46320">
    <property type="entry name" value="GLYCEROPHOSPHODIESTER PHOSPHODIESTERASE 1"/>
    <property type="match status" value="1"/>
</dbReference>
<sequence length="361" mass="42334">MHKIIELILNTGLLLIFLQVIWSIFITIIYHFSIPWIFWISLLVTFGLKIVRIPPPKESIVQEVLGVDPLLLKNNTIGKDHGNGEQYCMRVVAHRGGGYDFPENSLTAFRNCKDKGCTAIEFDVWLTKDNVPIIFHDSTIDRVTGKHGIVKKMTWDELKDLDISYNHPLKDKFDKNLIEKIPLLHEGIEMCLLNEQRIIFDLKAFDLNMEIVHIIVEMYNKYPKLFQRALVSSFNPLVVYMIRRKEPRIVGGLAWRPYYYSRVSYSGVEGPGPARYHNNLFQHLMYCLIDFIYEWMFSRFMYYVVGVSTVLLHKDIINQRVIHDWTNRDVRVIAWTVNLPSEKSHFARLFKLTYLTDTFVG</sequence>
<keyword evidence="1" id="KW-0812">Transmembrane</keyword>
<dbReference type="InterPro" id="IPR017946">
    <property type="entry name" value="PLC-like_Pdiesterase_TIM-brl"/>
</dbReference>
<dbReference type="Pfam" id="PF03009">
    <property type="entry name" value="GDPD"/>
    <property type="match status" value="1"/>
</dbReference>
<dbReference type="PROSITE" id="PS51704">
    <property type="entry name" value="GP_PDE"/>
    <property type="match status" value="1"/>
</dbReference>
<feature type="domain" description="GP-PDE" evidence="2">
    <location>
        <begin position="89"/>
        <end position="361"/>
    </location>
</feature>
<evidence type="ECO:0000256" key="1">
    <source>
        <dbReference type="SAM" id="Phobius"/>
    </source>
</evidence>
<dbReference type="GO" id="GO:0070291">
    <property type="term" value="P:N-acylethanolamine metabolic process"/>
    <property type="evidence" value="ECO:0007669"/>
    <property type="project" value="TreeGrafter"/>
</dbReference>
<dbReference type="InterPro" id="IPR030395">
    <property type="entry name" value="GP_PDE_dom"/>
</dbReference>
<keyword evidence="1" id="KW-0472">Membrane</keyword>
<dbReference type="EMBL" id="KZ288310">
    <property type="protein sequence ID" value="PBC28601.1"/>
    <property type="molecule type" value="Genomic_DNA"/>
</dbReference>
<dbReference type="CDD" id="cd08573">
    <property type="entry name" value="GDPD_GDE1"/>
    <property type="match status" value="1"/>
</dbReference>
<evidence type="ECO:0000259" key="2">
    <source>
        <dbReference type="PROSITE" id="PS51704"/>
    </source>
</evidence>
<dbReference type="GO" id="GO:0005886">
    <property type="term" value="C:plasma membrane"/>
    <property type="evidence" value="ECO:0007669"/>
    <property type="project" value="TreeGrafter"/>
</dbReference>
<feature type="transmembrane region" description="Helical" evidence="1">
    <location>
        <begin position="7"/>
        <end position="30"/>
    </location>
</feature>
<evidence type="ECO:0000313" key="3">
    <source>
        <dbReference type="EMBL" id="PBC28601.1"/>
    </source>
</evidence>
<keyword evidence="1" id="KW-1133">Transmembrane helix</keyword>
<dbReference type="PROSITE" id="PS50007">
    <property type="entry name" value="PIPLC_X_DOMAIN"/>
    <property type="match status" value="1"/>
</dbReference>
<proteinExistence type="predicted"/>
<dbReference type="GO" id="GO:0006580">
    <property type="term" value="P:ethanolamine metabolic process"/>
    <property type="evidence" value="ECO:0007669"/>
    <property type="project" value="TreeGrafter"/>
</dbReference>
<dbReference type="GO" id="GO:0006644">
    <property type="term" value="P:phospholipid metabolic process"/>
    <property type="evidence" value="ECO:0007669"/>
    <property type="project" value="TreeGrafter"/>
</dbReference>
<reference evidence="3 4" key="1">
    <citation type="submission" date="2014-07" db="EMBL/GenBank/DDBJ databases">
        <title>Genomic and transcriptomic analysis on Apis cerana provide comprehensive insights into honey bee biology.</title>
        <authorList>
            <person name="Diao Q."/>
            <person name="Sun L."/>
            <person name="Zheng H."/>
            <person name="Zheng H."/>
            <person name="Xu S."/>
            <person name="Wang S."/>
            <person name="Zeng Z."/>
            <person name="Hu F."/>
            <person name="Su S."/>
            <person name="Wu J."/>
        </authorList>
    </citation>
    <scope>NUCLEOTIDE SEQUENCE [LARGE SCALE GENOMIC DNA]</scope>
    <source>
        <tissue evidence="3">Pupae without intestine</tissue>
    </source>
</reference>
<organism evidence="3 4">
    <name type="scientific">Apis cerana cerana</name>
    <name type="common">Oriental honeybee</name>
    <dbReference type="NCBI Taxonomy" id="94128"/>
    <lineage>
        <taxon>Eukaryota</taxon>
        <taxon>Metazoa</taxon>
        <taxon>Ecdysozoa</taxon>
        <taxon>Arthropoda</taxon>
        <taxon>Hexapoda</taxon>
        <taxon>Insecta</taxon>
        <taxon>Pterygota</taxon>
        <taxon>Neoptera</taxon>
        <taxon>Endopterygota</taxon>
        <taxon>Hymenoptera</taxon>
        <taxon>Apocrita</taxon>
        <taxon>Aculeata</taxon>
        <taxon>Apoidea</taxon>
        <taxon>Anthophila</taxon>
        <taxon>Apidae</taxon>
        <taxon>Apis</taxon>
    </lineage>
</organism>
<dbReference type="OrthoDB" id="197419at2759"/>
<dbReference type="PANTHER" id="PTHR46320:SF1">
    <property type="entry name" value="GLYCEROPHOSPHODIESTER PHOSPHODIESTERASE 1"/>
    <property type="match status" value="1"/>
</dbReference>